<dbReference type="FunFam" id="1.10.510.10:FF:000059">
    <property type="entry name" value="Casein kinase II subunit alpha"/>
    <property type="match status" value="1"/>
</dbReference>
<evidence type="ECO:0000256" key="6">
    <source>
        <dbReference type="ARBA" id="ARBA00022840"/>
    </source>
</evidence>
<evidence type="ECO:0000256" key="7">
    <source>
        <dbReference type="PROSITE-ProRule" id="PRU10141"/>
    </source>
</evidence>
<dbReference type="Pfam" id="PF00069">
    <property type="entry name" value="Pkinase"/>
    <property type="match status" value="2"/>
</dbReference>
<dbReference type="GO" id="GO:0005634">
    <property type="term" value="C:nucleus"/>
    <property type="evidence" value="ECO:0007669"/>
    <property type="project" value="TreeGrafter"/>
</dbReference>
<evidence type="ECO:0000313" key="10">
    <source>
        <dbReference type="Ensembl" id="ENSACLP00000084068.1"/>
    </source>
</evidence>
<dbReference type="PROSITE" id="PS50011">
    <property type="entry name" value="PROTEIN_KINASE_DOM"/>
    <property type="match status" value="1"/>
</dbReference>
<evidence type="ECO:0000256" key="1">
    <source>
        <dbReference type="ARBA" id="ARBA00012513"/>
    </source>
</evidence>
<protein>
    <recommendedName>
        <fullName evidence="1">non-specific serine/threonine protein kinase</fullName>
        <ecNumber evidence="1">2.7.11.1</ecNumber>
    </recommendedName>
</protein>
<reference evidence="10" key="4">
    <citation type="submission" date="2025-09" db="UniProtKB">
        <authorList>
            <consortium name="Ensembl"/>
        </authorList>
    </citation>
    <scope>IDENTIFICATION</scope>
</reference>
<dbReference type="CDD" id="cd14132">
    <property type="entry name" value="STKc_CK2_alpha"/>
    <property type="match status" value="1"/>
</dbReference>
<keyword evidence="4 7" id="KW-0547">Nucleotide-binding</keyword>
<keyword evidence="3" id="KW-0808">Transferase</keyword>
<dbReference type="InterPro" id="IPR008271">
    <property type="entry name" value="Ser/Thr_kinase_AS"/>
</dbReference>
<evidence type="ECO:0000313" key="11">
    <source>
        <dbReference type="Proteomes" id="UP000265100"/>
    </source>
</evidence>
<dbReference type="Gene3D" id="1.10.510.10">
    <property type="entry name" value="Transferase(Phosphotransferase) domain 1"/>
    <property type="match status" value="1"/>
</dbReference>
<feature type="binding site" evidence="7">
    <location>
        <position position="69"/>
    </location>
    <ligand>
        <name>ATP</name>
        <dbReference type="ChEBI" id="CHEBI:30616"/>
    </ligand>
</feature>
<dbReference type="Proteomes" id="UP000265100">
    <property type="component" value="Chromosome 7"/>
</dbReference>
<keyword evidence="5" id="KW-0418">Kinase</keyword>
<reference evidence="11" key="2">
    <citation type="submission" date="2023-03" db="EMBL/GenBank/DDBJ databases">
        <authorList>
            <consortium name="Wellcome Sanger Institute Data Sharing"/>
        </authorList>
    </citation>
    <scope>NUCLEOTIDE SEQUENCE [LARGE SCALE GENOMIC DNA]</scope>
</reference>
<keyword evidence="6 7" id="KW-0067">ATP-binding</keyword>
<dbReference type="InterPro" id="IPR011009">
    <property type="entry name" value="Kinase-like_dom_sf"/>
</dbReference>
<comment type="similarity">
    <text evidence="8">Belongs to the protein kinase superfamily.</text>
</comment>
<reference evidence="10 11" key="1">
    <citation type="submission" date="2018-05" db="EMBL/GenBank/DDBJ databases">
        <authorList>
            <person name="Datahose"/>
        </authorList>
    </citation>
    <scope>NUCLEOTIDE SEQUENCE</scope>
</reference>
<dbReference type="EC" id="2.7.11.1" evidence="1"/>
<dbReference type="Gene3D" id="3.30.200.20">
    <property type="entry name" value="Phosphorylase Kinase, domain 1"/>
    <property type="match status" value="1"/>
</dbReference>
<name>A0AAX7VN53_ASTCA</name>
<sequence>MPGPVAGSKARVYADVNTLKTREYWDYEAHVPNWNNQEDYQLVRKLGRGKYSEVFEAINITNNEKVVVKILKPVKKKKIKREIKILENLRGGTNIIRLVDTVKDPVTGYLLFTIFLSWDTSTDQEGRIFLGSGNALTKPGGLVPVQRWEPCGVLCLFVPVNFIGLENDHCMHSFLTARLSIRDDSNGCIVRPVWVEITWWGLPNHWFIRTPALVFECINNTDFKELYQKLTDYDIRFYMYELLKALDYCHSMGIMHRDVKPHNVMIDHQLRKLRLIDWGLAEFYHPSQEYNVRVASRYFKGPELLVDYQMYDYSLDMWSLGCMLASMIFQKEPFFHGQDNYDQLVRIAKVLGTDELFGYLRKYHIELDPRFKDLLGQQSRKRWEQFVQTENQHLVSPEALDLLDKLLRYDHQQRLTATEAMEHPYFYPVVKEQSLSNSDSNMVSSGNTTAR</sequence>
<dbReference type="AlphaFoldDB" id="A0AAX7VN53"/>
<feature type="domain" description="Protein kinase" evidence="9">
    <location>
        <begin position="40"/>
        <end position="426"/>
    </location>
</feature>
<dbReference type="PANTHER" id="PTHR24054:SF34">
    <property type="entry name" value="CASEIN KINASE II SUBUNIT ALPHA"/>
    <property type="match status" value="1"/>
</dbReference>
<dbReference type="PROSITE" id="PS00108">
    <property type="entry name" value="PROTEIN_KINASE_ST"/>
    <property type="match status" value="1"/>
</dbReference>
<organism evidence="10 11">
    <name type="scientific">Astatotilapia calliptera</name>
    <name type="common">Eastern happy</name>
    <name type="synonym">Chromis callipterus</name>
    <dbReference type="NCBI Taxonomy" id="8154"/>
    <lineage>
        <taxon>Eukaryota</taxon>
        <taxon>Metazoa</taxon>
        <taxon>Chordata</taxon>
        <taxon>Craniata</taxon>
        <taxon>Vertebrata</taxon>
        <taxon>Euteleostomi</taxon>
        <taxon>Actinopterygii</taxon>
        <taxon>Neopterygii</taxon>
        <taxon>Teleostei</taxon>
        <taxon>Neoteleostei</taxon>
        <taxon>Acanthomorphata</taxon>
        <taxon>Ovalentaria</taxon>
        <taxon>Cichlomorphae</taxon>
        <taxon>Cichliformes</taxon>
        <taxon>Cichlidae</taxon>
        <taxon>African cichlids</taxon>
        <taxon>Pseudocrenilabrinae</taxon>
        <taxon>Haplochromini</taxon>
        <taxon>Astatotilapia</taxon>
    </lineage>
</organism>
<dbReference type="SMART" id="SM00220">
    <property type="entry name" value="S_TKc"/>
    <property type="match status" value="1"/>
</dbReference>
<dbReference type="PROSITE" id="PS00107">
    <property type="entry name" value="PROTEIN_KINASE_ATP"/>
    <property type="match status" value="1"/>
</dbReference>
<dbReference type="SUPFAM" id="SSF56112">
    <property type="entry name" value="Protein kinase-like (PK-like)"/>
    <property type="match status" value="1"/>
</dbReference>
<dbReference type="PANTHER" id="PTHR24054">
    <property type="entry name" value="CASEIN KINASE II SUBUNIT ALPHA"/>
    <property type="match status" value="1"/>
</dbReference>
<proteinExistence type="inferred from homology"/>
<dbReference type="FunFam" id="3.30.200.20:FF:000088">
    <property type="entry name" value="Casein kinase II subunit alpha"/>
    <property type="match status" value="1"/>
</dbReference>
<dbReference type="InterPro" id="IPR000719">
    <property type="entry name" value="Prot_kinase_dom"/>
</dbReference>
<keyword evidence="11" id="KW-1185">Reference proteome</keyword>
<dbReference type="GO" id="GO:0005524">
    <property type="term" value="F:ATP binding"/>
    <property type="evidence" value="ECO:0007669"/>
    <property type="project" value="UniProtKB-UniRule"/>
</dbReference>
<evidence type="ECO:0000256" key="2">
    <source>
        <dbReference type="ARBA" id="ARBA00022527"/>
    </source>
</evidence>
<dbReference type="GO" id="GO:0005829">
    <property type="term" value="C:cytosol"/>
    <property type="evidence" value="ECO:0007669"/>
    <property type="project" value="TreeGrafter"/>
</dbReference>
<evidence type="ECO:0000256" key="3">
    <source>
        <dbReference type="ARBA" id="ARBA00022679"/>
    </source>
</evidence>
<dbReference type="GeneTree" id="ENSGT00390000004215"/>
<dbReference type="GO" id="GO:1905818">
    <property type="term" value="P:regulation of chromosome separation"/>
    <property type="evidence" value="ECO:0007669"/>
    <property type="project" value="TreeGrafter"/>
</dbReference>
<dbReference type="GO" id="GO:0004674">
    <property type="term" value="F:protein serine/threonine kinase activity"/>
    <property type="evidence" value="ECO:0007669"/>
    <property type="project" value="UniProtKB-KW"/>
</dbReference>
<dbReference type="InterPro" id="IPR045216">
    <property type="entry name" value="CK2_alpha"/>
</dbReference>
<dbReference type="InterPro" id="IPR017441">
    <property type="entry name" value="Protein_kinase_ATP_BS"/>
</dbReference>
<evidence type="ECO:0000259" key="9">
    <source>
        <dbReference type="PROSITE" id="PS50011"/>
    </source>
</evidence>
<dbReference type="Ensembl" id="ENSACLT00000053236.1">
    <property type="protein sequence ID" value="ENSACLP00000084068.1"/>
    <property type="gene ID" value="ENSACLG00000020539.2"/>
</dbReference>
<dbReference type="GO" id="GO:0005956">
    <property type="term" value="C:protein kinase CK2 complex"/>
    <property type="evidence" value="ECO:0007669"/>
    <property type="project" value="TreeGrafter"/>
</dbReference>
<reference evidence="10" key="3">
    <citation type="submission" date="2025-08" db="UniProtKB">
        <authorList>
            <consortium name="Ensembl"/>
        </authorList>
    </citation>
    <scope>IDENTIFICATION</scope>
</reference>
<keyword evidence="2 8" id="KW-0723">Serine/threonine-protein kinase</keyword>
<evidence type="ECO:0000256" key="5">
    <source>
        <dbReference type="ARBA" id="ARBA00022777"/>
    </source>
</evidence>
<evidence type="ECO:0000256" key="8">
    <source>
        <dbReference type="RuleBase" id="RU000304"/>
    </source>
</evidence>
<evidence type="ECO:0000256" key="4">
    <source>
        <dbReference type="ARBA" id="ARBA00022741"/>
    </source>
</evidence>
<accession>A0AAX7VN53</accession>